<dbReference type="InterPro" id="IPR002502">
    <property type="entry name" value="Amidase_domain"/>
</dbReference>
<gene>
    <name evidence="6" type="ORF">DGD08_08505</name>
</gene>
<dbReference type="PANTHER" id="PTHR30417">
    <property type="entry name" value="N-ACETYLMURAMOYL-L-ALANINE AMIDASE AMID"/>
    <property type="match status" value="1"/>
</dbReference>
<keyword evidence="3" id="KW-0378">Hydrolase</keyword>
<protein>
    <recommendedName>
        <fullName evidence="2">N-acetylmuramoyl-L-alanine amidase</fullName>
        <ecNumber evidence="2">3.5.1.28</ecNumber>
    </recommendedName>
</protein>
<dbReference type="InterPro" id="IPR036505">
    <property type="entry name" value="Amidase/PGRP_sf"/>
</dbReference>
<evidence type="ECO:0000259" key="5">
    <source>
        <dbReference type="SMART" id="SM00644"/>
    </source>
</evidence>
<keyword evidence="4" id="KW-0961">Cell wall biogenesis/degradation</keyword>
<evidence type="ECO:0000313" key="6">
    <source>
        <dbReference type="EMBL" id="HCT57239.1"/>
    </source>
</evidence>
<evidence type="ECO:0000313" key="7">
    <source>
        <dbReference type="Proteomes" id="UP000264071"/>
    </source>
</evidence>
<comment type="caution">
    <text evidence="6">The sequence shown here is derived from an EMBL/GenBank/DDBJ whole genome shotgun (WGS) entry which is preliminary data.</text>
</comment>
<dbReference type="EC" id="3.5.1.28" evidence="2"/>
<feature type="domain" description="N-acetylmuramoyl-L-alanine amidase" evidence="5">
    <location>
        <begin position="5"/>
        <end position="148"/>
    </location>
</feature>
<dbReference type="GO" id="GO:0009253">
    <property type="term" value="P:peptidoglycan catabolic process"/>
    <property type="evidence" value="ECO:0007669"/>
    <property type="project" value="InterPro"/>
</dbReference>
<dbReference type="Proteomes" id="UP000264071">
    <property type="component" value="Unassembled WGS sequence"/>
</dbReference>
<organism evidence="6 7">
    <name type="scientific">Gemmatimonas aurantiaca</name>
    <dbReference type="NCBI Taxonomy" id="173480"/>
    <lineage>
        <taxon>Bacteria</taxon>
        <taxon>Pseudomonadati</taxon>
        <taxon>Gemmatimonadota</taxon>
        <taxon>Gemmatimonadia</taxon>
        <taxon>Gemmatimonadales</taxon>
        <taxon>Gemmatimonadaceae</taxon>
        <taxon>Gemmatimonas</taxon>
    </lineage>
</organism>
<evidence type="ECO:0000256" key="2">
    <source>
        <dbReference type="ARBA" id="ARBA00011901"/>
    </source>
</evidence>
<dbReference type="InterPro" id="IPR051206">
    <property type="entry name" value="NAMLAA_amidase_2"/>
</dbReference>
<reference evidence="6 7" key="1">
    <citation type="journal article" date="2018" name="Nat. Biotechnol.">
        <title>A standardized bacterial taxonomy based on genome phylogeny substantially revises the tree of life.</title>
        <authorList>
            <person name="Parks D.H."/>
            <person name="Chuvochina M."/>
            <person name="Waite D.W."/>
            <person name="Rinke C."/>
            <person name="Skarshewski A."/>
            <person name="Chaumeil P.A."/>
            <person name="Hugenholtz P."/>
        </authorList>
    </citation>
    <scope>NUCLEOTIDE SEQUENCE [LARGE SCALE GENOMIC DNA]</scope>
    <source>
        <strain evidence="6">UBA8844</strain>
    </source>
</reference>
<proteinExistence type="predicted"/>
<dbReference type="SMART" id="SM00644">
    <property type="entry name" value="Ami_2"/>
    <property type="match status" value="1"/>
</dbReference>
<dbReference type="SUPFAM" id="SSF55846">
    <property type="entry name" value="N-acetylmuramoyl-L-alanine amidase-like"/>
    <property type="match status" value="1"/>
</dbReference>
<name>A0A3D4V7W4_9BACT</name>
<dbReference type="Pfam" id="PF01510">
    <property type="entry name" value="Amidase_2"/>
    <property type="match status" value="1"/>
</dbReference>
<evidence type="ECO:0000256" key="3">
    <source>
        <dbReference type="ARBA" id="ARBA00022801"/>
    </source>
</evidence>
<dbReference type="GO" id="GO:0071555">
    <property type="term" value="P:cell wall organization"/>
    <property type="evidence" value="ECO:0007669"/>
    <property type="project" value="UniProtKB-KW"/>
</dbReference>
<dbReference type="PANTHER" id="PTHR30417:SF1">
    <property type="entry name" value="N-ACETYLMURAMOYL-L-ALANINE AMIDASE AMID"/>
    <property type="match status" value="1"/>
</dbReference>
<dbReference type="GO" id="GO:0008745">
    <property type="term" value="F:N-acetylmuramoyl-L-alanine amidase activity"/>
    <property type="evidence" value="ECO:0007669"/>
    <property type="project" value="UniProtKB-EC"/>
</dbReference>
<dbReference type="GO" id="GO:0009254">
    <property type="term" value="P:peptidoglycan turnover"/>
    <property type="evidence" value="ECO:0007669"/>
    <property type="project" value="TreeGrafter"/>
</dbReference>
<evidence type="ECO:0000256" key="4">
    <source>
        <dbReference type="ARBA" id="ARBA00023316"/>
    </source>
</evidence>
<dbReference type="Gene3D" id="3.40.80.10">
    <property type="entry name" value="Peptidoglycan recognition protein-like"/>
    <property type="match status" value="1"/>
</dbReference>
<comment type="catalytic activity">
    <reaction evidence="1">
        <text>Hydrolyzes the link between N-acetylmuramoyl residues and L-amino acid residues in certain cell-wall glycopeptides.</text>
        <dbReference type="EC" id="3.5.1.28"/>
    </reaction>
</comment>
<dbReference type="EMBL" id="DPIY01000007">
    <property type="protein sequence ID" value="HCT57239.1"/>
    <property type="molecule type" value="Genomic_DNA"/>
</dbReference>
<dbReference type="CDD" id="cd06583">
    <property type="entry name" value="PGRP"/>
    <property type="match status" value="1"/>
</dbReference>
<evidence type="ECO:0000256" key="1">
    <source>
        <dbReference type="ARBA" id="ARBA00001561"/>
    </source>
</evidence>
<accession>A0A3D4V7W4</accession>
<dbReference type="AlphaFoldDB" id="A0A3D4V7W4"/>
<sequence>MSLTHPSPNHSARSHRVEALCVHWTGGSYASALDWTRRKESQVSYHAIIAPDGEVALCVPWDRASWSVGASRQPDDLRFTFGSKGNGATENIALAGGPPTKPTPAQVQVLVRLLRARMIAHQWPLTETWRIVGHVDLAMPRGRKTDPTGGAWLDLGAVRQAVSA</sequence>